<dbReference type="GO" id="GO:0005509">
    <property type="term" value="F:calcium ion binding"/>
    <property type="evidence" value="ECO:0007669"/>
    <property type="project" value="InterPro"/>
</dbReference>
<dbReference type="Proteomes" id="UP000762676">
    <property type="component" value="Unassembled WGS sequence"/>
</dbReference>
<proteinExistence type="predicted"/>
<dbReference type="InterPro" id="IPR000742">
    <property type="entry name" value="EGF"/>
</dbReference>
<feature type="domain" description="EGF-like" evidence="6">
    <location>
        <begin position="54"/>
        <end position="95"/>
    </location>
</feature>
<keyword evidence="1 5" id="KW-0245">EGF-like domain</keyword>
<dbReference type="InterPro" id="IPR001881">
    <property type="entry name" value="EGF-like_Ca-bd_dom"/>
</dbReference>
<reference evidence="7 8" key="1">
    <citation type="journal article" date="2021" name="Elife">
        <title>Chloroplast acquisition without the gene transfer in kleptoplastic sea slugs, Plakobranchus ocellatus.</title>
        <authorList>
            <person name="Maeda T."/>
            <person name="Takahashi S."/>
            <person name="Yoshida T."/>
            <person name="Shimamura S."/>
            <person name="Takaki Y."/>
            <person name="Nagai Y."/>
            <person name="Toyoda A."/>
            <person name="Suzuki Y."/>
            <person name="Arimoto A."/>
            <person name="Ishii H."/>
            <person name="Satoh N."/>
            <person name="Nishiyama T."/>
            <person name="Hasebe M."/>
            <person name="Maruyama T."/>
            <person name="Minagawa J."/>
            <person name="Obokata J."/>
            <person name="Shigenobu S."/>
        </authorList>
    </citation>
    <scope>NUCLEOTIDE SEQUENCE [LARGE SCALE GENOMIC DNA]</scope>
</reference>
<dbReference type="PROSITE" id="PS50026">
    <property type="entry name" value="EGF_3"/>
    <property type="match status" value="1"/>
</dbReference>
<evidence type="ECO:0000256" key="3">
    <source>
        <dbReference type="ARBA" id="ARBA00022737"/>
    </source>
</evidence>
<organism evidence="7 8">
    <name type="scientific">Elysia marginata</name>
    <dbReference type="NCBI Taxonomy" id="1093978"/>
    <lineage>
        <taxon>Eukaryota</taxon>
        <taxon>Metazoa</taxon>
        <taxon>Spiralia</taxon>
        <taxon>Lophotrochozoa</taxon>
        <taxon>Mollusca</taxon>
        <taxon>Gastropoda</taxon>
        <taxon>Heterobranchia</taxon>
        <taxon>Euthyneura</taxon>
        <taxon>Panpulmonata</taxon>
        <taxon>Sacoglossa</taxon>
        <taxon>Placobranchoidea</taxon>
        <taxon>Plakobranchidae</taxon>
        <taxon>Elysia</taxon>
    </lineage>
</organism>
<keyword evidence="2" id="KW-0732">Signal</keyword>
<dbReference type="PROSITE" id="PS01186">
    <property type="entry name" value="EGF_2"/>
    <property type="match status" value="1"/>
</dbReference>
<dbReference type="InterPro" id="IPR024731">
    <property type="entry name" value="NELL2-like_EGF"/>
</dbReference>
<dbReference type="EMBL" id="BMAT01001131">
    <property type="protein sequence ID" value="GFR80376.1"/>
    <property type="molecule type" value="Genomic_DNA"/>
</dbReference>
<dbReference type="SUPFAM" id="SSF57184">
    <property type="entry name" value="Growth factor receptor domain"/>
    <property type="match status" value="1"/>
</dbReference>
<dbReference type="InterPro" id="IPR018097">
    <property type="entry name" value="EGF_Ca-bd_CS"/>
</dbReference>
<dbReference type="Pfam" id="PF12947">
    <property type="entry name" value="EGF_3"/>
    <property type="match status" value="1"/>
</dbReference>
<dbReference type="SMART" id="SM00181">
    <property type="entry name" value="EGF"/>
    <property type="match status" value="2"/>
</dbReference>
<evidence type="ECO:0000259" key="6">
    <source>
        <dbReference type="PROSITE" id="PS50026"/>
    </source>
</evidence>
<dbReference type="Gene3D" id="2.10.25.10">
    <property type="entry name" value="Laminin"/>
    <property type="match status" value="1"/>
</dbReference>
<comment type="caution">
    <text evidence="7">The sequence shown here is derived from an EMBL/GenBank/DDBJ whole genome shotgun (WGS) entry which is preliminary data.</text>
</comment>
<evidence type="ECO:0000256" key="1">
    <source>
        <dbReference type="ARBA" id="ARBA00022536"/>
    </source>
</evidence>
<evidence type="ECO:0000256" key="4">
    <source>
        <dbReference type="ARBA" id="ARBA00023157"/>
    </source>
</evidence>
<evidence type="ECO:0000256" key="5">
    <source>
        <dbReference type="PROSITE-ProRule" id="PRU00076"/>
    </source>
</evidence>
<keyword evidence="8" id="KW-1185">Reference proteome</keyword>
<dbReference type="CDD" id="cd00054">
    <property type="entry name" value="EGF_CA"/>
    <property type="match status" value="1"/>
</dbReference>
<dbReference type="AlphaFoldDB" id="A0AAV4G6Q4"/>
<accession>A0AAV4G6Q4</accession>
<dbReference type="InterPro" id="IPR009030">
    <property type="entry name" value="Growth_fac_rcpt_cys_sf"/>
</dbReference>
<gene>
    <name evidence="7" type="ORF">ElyMa_000579700</name>
</gene>
<dbReference type="PROSITE" id="PS00010">
    <property type="entry name" value="ASX_HYDROXYL"/>
    <property type="match status" value="1"/>
</dbReference>
<dbReference type="PANTHER" id="PTHR24039">
    <property type="entry name" value="FIBRILLIN-RELATED"/>
    <property type="match status" value="1"/>
</dbReference>
<comment type="caution">
    <text evidence="5">Lacks conserved residue(s) required for the propagation of feature annotation.</text>
</comment>
<dbReference type="PROSITE" id="PS01187">
    <property type="entry name" value="EGF_CA"/>
    <property type="match status" value="1"/>
</dbReference>
<dbReference type="SMART" id="SM00179">
    <property type="entry name" value="EGF_CA"/>
    <property type="match status" value="1"/>
</dbReference>
<evidence type="ECO:0000313" key="8">
    <source>
        <dbReference type="Proteomes" id="UP000762676"/>
    </source>
</evidence>
<dbReference type="FunFam" id="2.10.25.10:FF:000038">
    <property type="entry name" value="Fibrillin 2"/>
    <property type="match status" value="1"/>
</dbReference>
<keyword evidence="4" id="KW-1015">Disulfide bond</keyword>
<name>A0AAV4G6Q4_9GAST</name>
<sequence length="315" mass="34935">CQCNIANGYVGDGFTCRLFCHSHDDCDWPRARCNAENNCECISGYTGDGMQCRDVDECLAGLATDCSENATCVNSDGGYECNCNNGYSGDGKTCNPLPTRCDDIPKRKNKRYYLIDPDFTGPANAFWVRQQLLPSRLVSRLSVGCSLRRFVVVFYYLSKVNIGFFSCTPGFSLFPGTSWRDVNGNSHNNWGSSLENTCTCGELQRCPSSCYCDGSQTDESTTDEARVVDKSQLPLVAIEFSQGQRDKGRVDVEPMMCSTKPIEVPKDCHEAKFEYGIEEDQPLFINLGGDEPFLVFCDMESYEHVGITQIPTSNG</sequence>
<keyword evidence="3" id="KW-0677">Repeat</keyword>
<dbReference type="InterPro" id="IPR000152">
    <property type="entry name" value="EGF-type_Asp/Asn_hydroxyl_site"/>
</dbReference>
<protein>
    <submittedName>
        <fullName evidence="7">Pro-epidermal growth factor</fullName>
    </submittedName>
</protein>
<evidence type="ECO:0000256" key="2">
    <source>
        <dbReference type="ARBA" id="ARBA00022729"/>
    </source>
</evidence>
<evidence type="ECO:0000313" key="7">
    <source>
        <dbReference type="EMBL" id="GFR80376.1"/>
    </source>
</evidence>
<feature type="non-terminal residue" evidence="7">
    <location>
        <position position="1"/>
    </location>
</feature>